<evidence type="ECO:0000256" key="3">
    <source>
        <dbReference type="ARBA" id="ARBA00006600"/>
    </source>
</evidence>
<dbReference type="SMART" id="SM00390">
    <property type="entry name" value="GoLoco"/>
    <property type="match status" value="4"/>
</dbReference>
<dbReference type="InterPro" id="IPR032284">
    <property type="entry name" value="RecQ_Zn-bd"/>
</dbReference>
<dbReference type="GO" id="GO:0005092">
    <property type="term" value="F:GDP-dissociation inhibitor activity"/>
    <property type="evidence" value="ECO:0007669"/>
    <property type="project" value="TreeGrafter"/>
</dbReference>
<keyword evidence="8" id="KW-0547">Nucleotide-binding</keyword>
<evidence type="ECO:0000256" key="6">
    <source>
        <dbReference type="ARBA" id="ARBA00022553"/>
    </source>
</evidence>
<comment type="caution">
    <text evidence="17">The sequence shown here is derived from an EMBL/GenBank/DDBJ whole genome shotgun (WGS) entry which is preliminary data.</text>
</comment>
<proteinExistence type="inferred from homology"/>
<dbReference type="PROSITE" id="PS50877">
    <property type="entry name" value="GOLOCO"/>
    <property type="match status" value="4"/>
</dbReference>
<keyword evidence="7" id="KW-0677">Repeat</keyword>
<feature type="region of interest" description="Disordered" evidence="14">
    <location>
        <begin position="405"/>
        <end position="432"/>
    </location>
</feature>
<dbReference type="InterPro" id="IPR027417">
    <property type="entry name" value="P-loop_NTPase"/>
</dbReference>
<dbReference type="InterPro" id="IPR019734">
    <property type="entry name" value="TPR_rpt"/>
</dbReference>
<evidence type="ECO:0000256" key="9">
    <source>
        <dbReference type="ARBA" id="ARBA00022803"/>
    </source>
</evidence>
<dbReference type="EMBL" id="VYZN01000018">
    <property type="protein sequence ID" value="KAE9537326.1"/>
    <property type="molecule type" value="Genomic_DNA"/>
</dbReference>
<keyword evidence="10" id="KW-0067">ATP-binding</keyword>
<gene>
    <name evidence="17" type="ORF">AGLY_006349</name>
</gene>
<evidence type="ECO:0000256" key="5">
    <source>
        <dbReference type="ARBA" id="ARBA00022490"/>
    </source>
</evidence>
<dbReference type="InterPro" id="IPR014001">
    <property type="entry name" value="Helicase_ATP-bd"/>
</dbReference>
<feature type="coiled-coil region" evidence="13">
    <location>
        <begin position="723"/>
        <end position="757"/>
    </location>
</feature>
<feature type="region of interest" description="Disordered" evidence="14">
    <location>
        <begin position="537"/>
        <end position="565"/>
    </location>
</feature>
<keyword evidence="11" id="KW-0472">Membrane</keyword>
<evidence type="ECO:0000256" key="1">
    <source>
        <dbReference type="ARBA" id="ARBA00004236"/>
    </source>
</evidence>
<keyword evidence="9 12" id="KW-0802">TPR repeat</keyword>
<dbReference type="InterPro" id="IPR011545">
    <property type="entry name" value="DEAD/DEAH_box_helicase_dom"/>
</dbReference>
<dbReference type="Pfam" id="PF02188">
    <property type="entry name" value="GoLoco"/>
    <property type="match status" value="4"/>
</dbReference>
<evidence type="ECO:0000256" key="11">
    <source>
        <dbReference type="ARBA" id="ARBA00023136"/>
    </source>
</evidence>
<dbReference type="SMART" id="SM00490">
    <property type="entry name" value="HELICc"/>
    <property type="match status" value="1"/>
</dbReference>
<comment type="subcellular location">
    <subcellularLocation>
        <location evidence="1">Cell membrane</location>
    </subcellularLocation>
    <subcellularLocation>
        <location evidence="2">Cytoplasm</location>
    </subcellularLocation>
</comment>
<evidence type="ECO:0000256" key="4">
    <source>
        <dbReference type="ARBA" id="ARBA00022475"/>
    </source>
</evidence>
<dbReference type="InterPro" id="IPR003109">
    <property type="entry name" value="GoLoco_motif"/>
</dbReference>
<dbReference type="CDD" id="cd18794">
    <property type="entry name" value="SF2_C_RecQ"/>
    <property type="match status" value="1"/>
</dbReference>
<evidence type="ECO:0000313" key="18">
    <source>
        <dbReference type="Proteomes" id="UP000475862"/>
    </source>
</evidence>
<dbReference type="AlphaFoldDB" id="A0A6G0TRA3"/>
<dbReference type="GO" id="GO:0001965">
    <property type="term" value="F:G-protein alpha-subunit binding"/>
    <property type="evidence" value="ECO:0007669"/>
    <property type="project" value="TreeGrafter"/>
</dbReference>
<feature type="repeat" description="TPR" evidence="12">
    <location>
        <begin position="225"/>
        <end position="258"/>
    </location>
</feature>
<comment type="similarity">
    <text evidence="3">Belongs to the GPSM family.</text>
</comment>
<dbReference type="Gene3D" id="1.25.40.10">
    <property type="entry name" value="Tetratricopeptide repeat domain"/>
    <property type="match status" value="3"/>
</dbReference>
<evidence type="ECO:0000256" key="10">
    <source>
        <dbReference type="ARBA" id="ARBA00022840"/>
    </source>
</evidence>
<dbReference type="SUPFAM" id="SSF52540">
    <property type="entry name" value="P-loop containing nucleoside triphosphate hydrolases"/>
    <property type="match status" value="1"/>
</dbReference>
<evidence type="ECO:0000259" key="15">
    <source>
        <dbReference type="PROSITE" id="PS51192"/>
    </source>
</evidence>
<evidence type="ECO:0000256" key="7">
    <source>
        <dbReference type="ARBA" id="ARBA00022737"/>
    </source>
</evidence>
<dbReference type="GO" id="GO:0003676">
    <property type="term" value="F:nucleic acid binding"/>
    <property type="evidence" value="ECO:0007669"/>
    <property type="project" value="InterPro"/>
</dbReference>
<dbReference type="Gene3D" id="3.40.50.300">
    <property type="entry name" value="P-loop containing nucleotide triphosphate hydrolases"/>
    <property type="match status" value="2"/>
</dbReference>
<evidence type="ECO:0000313" key="17">
    <source>
        <dbReference type="EMBL" id="KAE9537326.1"/>
    </source>
</evidence>
<keyword evidence="5" id="KW-0963">Cytoplasm</keyword>
<dbReference type="PROSITE" id="PS51194">
    <property type="entry name" value="HELICASE_CTER"/>
    <property type="match status" value="1"/>
</dbReference>
<reference evidence="17 18" key="1">
    <citation type="submission" date="2019-08" db="EMBL/GenBank/DDBJ databases">
        <title>The genome of the soybean aphid Biotype 1, its phylome, world population structure and adaptation to the North American continent.</title>
        <authorList>
            <person name="Giordano R."/>
            <person name="Donthu R.K."/>
            <person name="Hernandez A.G."/>
            <person name="Wright C.L."/>
            <person name="Zimin A.V."/>
        </authorList>
    </citation>
    <scope>NUCLEOTIDE SEQUENCE [LARGE SCALE GENOMIC DNA]</scope>
    <source>
        <tissue evidence="17">Whole aphids</tissue>
    </source>
</reference>
<dbReference type="InterPro" id="IPR011990">
    <property type="entry name" value="TPR-like_helical_dom_sf"/>
</dbReference>
<evidence type="ECO:0000256" key="12">
    <source>
        <dbReference type="PROSITE-ProRule" id="PRU00339"/>
    </source>
</evidence>
<feature type="domain" description="Helicase C-terminal" evidence="16">
    <location>
        <begin position="911"/>
        <end position="1057"/>
    </location>
</feature>
<evidence type="ECO:0000256" key="13">
    <source>
        <dbReference type="SAM" id="Coils"/>
    </source>
</evidence>
<evidence type="ECO:0000256" key="8">
    <source>
        <dbReference type="ARBA" id="ARBA00022741"/>
    </source>
</evidence>
<dbReference type="PANTHER" id="PTHR45954:SF1">
    <property type="entry name" value="LD33695P"/>
    <property type="match status" value="1"/>
</dbReference>
<dbReference type="Pfam" id="PF16124">
    <property type="entry name" value="RecQ_Zn_bind"/>
    <property type="match status" value="1"/>
</dbReference>
<feature type="domain" description="Helicase ATP-binding" evidence="15">
    <location>
        <begin position="776"/>
        <end position="901"/>
    </location>
</feature>
<evidence type="ECO:0008006" key="19">
    <source>
        <dbReference type="Google" id="ProtNLM"/>
    </source>
</evidence>
<dbReference type="GO" id="GO:0005524">
    <property type="term" value="F:ATP binding"/>
    <property type="evidence" value="ECO:0007669"/>
    <property type="project" value="UniProtKB-KW"/>
</dbReference>
<dbReference type="PROSITE" id="PS51192">
    <property type="entry name" value="HELICASE_ATP_BIND_1"/>
    <property type="match status" value="1"/>
</dbReference>
<evidence type="ECO:0000259" key="16">
    <source>
        <dbReference type="PROSITE" id="PS51194"/>
    </source>
</evidence>
<evidence type="ECO:0000256" key="14">
    <source>
        <dbReference type="SAM" id="MobiDB-lite"/>
    </source>
</evidence>
<dbReference type="OrthoDB" id="286233at2759"/>
<dbReference type="FunFam" id="1.25.40.10:FF:000043">
    <property type="entry name" value="G-protein-signaling modulator 2 isoform X1"/>
    <property type="match status" value="1"/>
</dbReference>
<dbReference type="PROSITE" id="PS50005">
    <property type="entry name" value="TPR"/>
    <property type="match status" value="1"/>
</dbReference>
<protein>
    <recommendedName>
        <fullName evidence="19">DNA helicase</fullName>
    </recommendedName>
</protein>
<evidence type="ECO:0000256" key="2">
    <source>
        <dbReference type="ARBA" id="ARBA00004496"/>
    </source>
</evidence>
<dbReference type="Proteomes" id="UP000475862">
    <property type="component" value="Unassembled WGS sequence"/>
</dbReference>
<dbReference type="Pfam" id="PF00270">
    <property type="entry name" value="DEAD"/>
    <property type="match status" value="1"/>
</dbReference>
<keyword evidence="4" id="KW-1003">Cell membrane</keyword>
<dbReference type="GO" id="GO:0005938">
    <property type="term" value="C:cell cortex"/>
    <property type="evidence" value="ECO:0007669"/>
    <property type="project" value="TreeGrafter"/>
</dbReference>
<dbReference type="GO" id="GO:0000132">
    <property type="term" value="P:establishment of mitotic spindle orientation"/>
    <property type="evidence" value="ECO:0007669"/>
    <property type="project" value="TreeGrafter"/>
</dbReference>
<sequence length="1147" mass="130163">MSDNSEDQNPRDAGNMCLELALEGERLCKAGDCRSGVAFFQAAVQAGTNDLRTLSAIYSQLGNAYFYLADYPKALHFHKLDLALARTLGDKPGEAKSSGNLGNTLKVMGNFDEAMICCKRHLEIARELGDKLSEGRALYNLGNVYHAKGKHIGRVGQQDPGEFPEEVKVCIEQAVKYYEENLKLMKELNDRAAVGRACGNFKEAIQYHEERLKIAREFGDKSAERRANSNLGNSHVFLGEFEEAADHYKRTLILAQELEDRAVEAQACYSLGNTYTLLRDYNTAVDYHLRHLDIAQKLQDRIGEGRACWSLGNVNLALGNHEKALYFASKHLEISKEIGDTVGQATAQINIVDIKKSLGMSNGQLSPDSKELLDTISNTQPSPQLRRYRVRRQSMEQLDLLKLTPDNKGKVSSSNDKIYQSSPSVSKKAEKTEDDPFFDLLSRFQAGRMDDQRCTLGSSRNLEDKENQNANKLLSQIGGHVESQDDLLDMIAGMQSKRMDEQRVELEQLPGIAKPDSEPDDNFLELLMRCQGERLEDQRSELPVSNISSDGESQRTPNRGPTVPDEDFFTLIMRLQSGRMEDQRANLNACEYFAYHMYPVAIAKPYLFKNGNLSIKNPDPENNPLVFSAPPSVKQDLGPNKRFQLLRKIQCRFSFHNFRLTCHVPSPNAEIVKNFDLTSKIHPISELLFFLLLNEFNSTDLAVILEFLILETRDDVISEINKILKIEQEIKEINVKITKLKERKTKLLDQIEKLKQLSYEKQTNSISDQNKWTHTGFTLVVSPMVSLMEDQIIQMQKLNVNAKMISSYSSKEDMMIDIKSGLKLVYCTPERIAKSKTFMNKLQKAHSLKYLSRIAIDEVHCCTTWGHDFRPDYTHLTIFKPMFPDIPILGLTATASSKVKLKPEGKKCVDELASLLKNVFKNQSGIIYTTSIKDCESLRKDLKEQGCRIGAYHAQLEGPLRSKVHNKWLNGEYQAVVATIAFGLGIDKPNVRFVIHHTLSKSMENFYQESGRAGRDGEPSTCLLYYKLSDVFKLSTMVFTTQTGCRRKLISAHFDETWESNDCCSMCNNCRYPKTSPVFPKTRAEMILGELIVQEYLMEDFHFTPYSTISYIKKGPNHYKVTKDNKIFMEISKEDISEPVLKKLKTK</sequence>
<dbReference type="InterPro" id="IPR052386">
    <property type="entry name" value="GPSM"/>
</dbReference>
<dbReference type="SMART" id="SM00028">
    <property type="entry name" value="TPR"/>
    <property type="match status" value="7"/>
</dbReference>
<dbReference type="GO" id="GO:0005886">
    <property type="term" value="C:plasma membrane"/>
    <property type="evidence" value="ECO:0007669"/>
    <property type="project" value="UniProtKB-SubCell"/>
</dbReference>
<accession>A0A6G0TRA3</accession>
<dbReference type="Pfam" id="PF00271">
    <property type="entry name" value="Helicase_C"/>
    <property type="match status" value="1"/>
</dbReference>
<feature type="compositionally biased region" description="Polar residues" evidence="14">
    <location>
        <begin position="410"/>
        <end position="425"/>
    </location>
</feature>
<dbReference type="Pfam" id="PF13424">
    <property type="entry name" value="TPR_12"/>
    <property type="match status" value="2"/>
</dbReference>
<dbReference type="SUPFAM" id="SSF48452">
    <property type="entry name" value="TPR-like"/>
    <property type="match status" value="2"/>
</dbReference>
<organism evidence="17 18">
    <name type="scientific">Aphis glycines</name>
    <name type="common">Soybean aphid</name>
    <dbReference type="NCBI Taxonomy" id="307491"/>
    <lineage>
        <taxon>Eukaryota</taxon>
        <taxon>Metazoa</taxon>
        <taxon>Ecdysozoa</taxon>
        <taxon>Arthropoda</taxon>
        <taxon>Hexapoda</taxon>
        <taxon>Insecta</taxon>
        <taxon>Pterygota</taxon>
        <taxon>Neoptera</taxon>
        <taxon>Paraneoptera</taxon>
        <taxon>Hemiptera</taxon>
        <taxon>Sternorrhyncha</taxon>
        <taxon>Aphidomorpha</taxon>
        <taxon>Aphidoidea</taxon>
        <taxon>Aphididae</taxon>
        <taxon>Aphidini</taxon>
        <taxon>Aphis</taxon>
        <taxon>Aphis</taxon>
    </lineage>
</organism>
<name>A0A6G0TRA3_APHGL</name>
<dbReference type="PANTHER" id="PTHR45954">
    <property type="entry name" value="LD33695P"/>
    <property type="match status" value="1"/>
</dbReference>
<dbReference type="SMART" id="SM00487">
    <property type="entry name" value="DEXDc"/>
    <property type="match status" value="1"/>
</dbReference>
<feature type="compositionally biased region" description="Polar residues" evidence="14">
    <location>
        <begin position="543"/>
        <end position="559"/>
    </location>
</feature>
<dbReference type="InterPro" id="IPR001650">
    <property type="entry name" value="Helicase_C-like"/>
</dbReference>
<keyword evidence="6" id="KW-0597">Phosphoprotein</keyword>
<keyword evidence="13" id="KW-0175">Coiled coil</keyword>
<keyword evidence="18" id="KW-1185">Reference proteome</keyword>